<keyword evidence="3" id="KW-1185">Reference proteome</keyword>
<evidence type="ECO:0000313" key="2">
    <source>
        <dbReference type="EMBL" id="MFD2823412.1"/>
    </source>
</evidence>
<dbReference type="EMBL" id="JBHUOV010000001">
    <property type="protein sequence ID" value="MFD2823412.1"/>
    <property type="molecule type" value="Genomic_DNA"/>
</dbReference>
<keyword evidence="1" id="KW-1133">Transmembrane helix</keyword>
<dbReference type="InterPro" id="IPR045749">
    <property type="entry name" value="DUF6090"/>
</dbReference>
<proteinExistence type="predicted"/>
<keyword evidence="1" id="KW-0472">Membrane</keyword>
<reference evidence="3" key="1">
    <citation type="journal article" date="2019" name="Int. J. Syst. Evol. Microbiol.">
        <title>The Global Catalogue of Microorganisms (GCM) 10K type strain sequencing project: providing services to taxonomists for standard genome sequencing and annotation.</title>
        <authorList>
            <consortium name="The Broad Institute Genomics Platform"/>
            <consortium name="The Broad Institute Genome Sequencing Center for Infectious Disease"/>
            <person name="Wu L."/>
            <person name="Ma J."/>
        </authorList>
    </citation>
    <scope>NUCLEOTIDE SEQUENCE [LARGE SCALE GENOMIC DNA]</scope>
    <source>
        <strain evidence="3">KCTC 32141</strain>
    </source>
</reference>
<sequence length="262" mass="30884">MIKFFRKIRQNLLMENKTGKYFKYASGEIFLVMIGILLALQVNNWNERRKGRIREQKILVQLKSEYEANLAQLEEKIYMRNRAIEASHKLLSFVDNPEIFDEETFYTSWWHIMIDPTFDPIKNDIIGTDKLQLIQNEKLVSLLSNWSSEVYQVQEQEKQYQIFRNQFIMSLSIGSGTSRNLNNNIWKDGYSPVEALDKSSSLKFRINPSKRKIDFKEILADPEQEDIPAIVISFHQNANIQSVTLRNRIIEMLDIINSEIKK</sequence>
<dbReference type="Pfam" id="PF19578">
    <property type="entry name" value="DUF6090"/>
    <property type="match status" value="1"/>
</dbReference>
<comment type="caution">
    <text evidence="2">The sequence shown here is derived from an EMBL/GenBank/DDBJ whole genome shotgun (WGS) entry which is preliminary data.</text>
</comment>
<evidence type="ECO:0000256" key="1">
    <source>
        <dbReference type="SAM" id="Phobius"/>
    </source>
</evidence>
<dbReference type="RefSeq" id="WP_379898319.1">
    <property type="nucleotide sequence ID" value="NZ_JBHUOV010000001.1"/>
</dbReference>
<accession>A0ABW5WL61</accession>
<feature type="transmembrane region" description="Helical" evidence="1">
    <location>
        <begin position="21"/>
        <end position="40"/>
    </location>
</feature>
<evidence type="ECO:0000313" key="3">
    <source>
        <dbReference type="Proteomes" id="UP001597533"/>
    </source>
</evidence>
<name>A0ABW5WL61_9FLAO</name>
<protein>
    <submittedName>
        <fullName evidence="2">DUF6090 family protein</fullName>
    </submittedName>
</protein>
<gene>
    <name evidence="2" type="ORF">ACFS5M_07000</name>
</gene>
<organism evidence="2 3">
    <name type="scientific">Lacinutrix iliipiscaria</name>
    <dbReference type="NCBI Taxonomy" id="1230532"/>
    <lineage>
        <taxon>Bacteria</taxon>
        <taxon>Pseudomonadati</taxon>
        <taxon>Bacteroidota</taxon>
        <taxon>Flavobacteriia</taxon>
        <taxon>Flavobacteriales</taxon>
        <taxon>Flavobacteriaceae</taxon>
        <taxon>Lacinutrix</taxon>
    </lineage>
</organism>
<dbReference type="Proteomes" id="UP001597533">
    <property type="component" value="Unassembled WGS sequence"/>
</dbReference>
<keyword evidence="1" id="KW-0812">Transmembrane</keyword>